<sequence>MFKKRKLQIMLLIIGVICSGVLFFKFYYIRGPVCNKIVQGETLFPVKKDGHYSYVNQDGIVRIKTYFDHIEPFNDHGVATVNTKRGQAIMDRSCNVIKAYKYEEIYPLKFKGYYEVRVDNHSIIIDEEGNELFKARGFYHQGTNQLVAYNTTEKSAKDENGVQVIIGGTDGLYEYQNGDLTEVLDVNYENATFLSDGFHFYYQEGQEHLFVKNNGTEMIFDDVIDSNGHTAGLPNFNDQFSKGVVLVKRNGQWALLHKSGKLLSDFTYTVNDQKDAFLNDDTIVLIKNGKYGIINLKGEVLLEFMYDDLEIIVDVFEIRNQPRDQYKQNVIIKHGHKWALLNQDLNHITEHAYDKIFNLKKGFAIVTNNGKLGMINRLGEEIIAPVYESINRSENLERVFSNPIAIKENEKWGYVDNQGNQLTDVIYDEVGPSFNNQYVPVSIDDQWAIINTITGEQVTDFLDTTINKYLGNGKFEVDCDDIENCNQTIDIEEKHGFDVVESIQLYPYNVTDNMSYIYNSTSDYHGVFNSNGKSIIDANYDQIFYIRSDYLVYYVATQNNHYQIYNNEGDLISSGDFQDIKELNRKHIGIKINNKWGIINHQGEYIVEPVFNELVEPVSIYTKYESNYIKVRLGDDWGLINGEVGGKISPKFKEFIFAEYNEQVFIKAKNNEGKWQLF</sequence>
<dbReference type="PANTHER" id="PTHR37841:SF1">
    <property type="entry name" value="DUF3298 DOMAIN-CONTAINING PROTEIN"/>
    <property type="match status" value="1"/>
</dbReference>
<accession>U2FLQ1</accession>
<protein>
    <recommendedName>
        <fullName evidence="4">WG repeat-containing protein</fullName>
    </recommendedName>
</protein>
<dbReference type="OrthoDB" id="2485468at2"/>
<comment type="caution">
    <text evidence="2">The sequence shown here is derived from an EMBL/GenBank/DDBJ whole genome shotgun (WGS) entry which is preliminary data.</text>
</comment>
<name>U2FLQ1_9MOLU</name>
<evidence type="ECO:0000313" key="2">
    <source>
        <dbReference type="EMBL" id="ERJ12119.1"/>
    </source>
</evidence>
<reference evidence="2 3" key="2">
    <citation type="journal article" date="2013" name="PLoS ONE">
        <title>INDIGO - INtegrated Data Warehouse of MIcrobial GenOmes with Examples from the Red Sea Extremophiles.</title>
        <authorList>
            <person name="Alam I."/>
            <person name="Antunes A."/>
            <person name="Kamau A.A."/>
            <person name="Ba Alawi W."/>
            <person name="Kalkatawi M."/>
            <person name="Stingl U."/>
            <person name="Bajic V.B."/>
        </authorList>
    </citation>
    <scope>NUCLEOTIDE SEQUENCE [LARGE SCALE GENOMIC DNA]</scope>
    <source>
        <strain evidence="2 3">SSD-17B</strain>
    </source>
</reference>
<feature type="transmembrane region" description="Helical" evidence="1">
    <location>
        <begin position="7"/>
        <end position="28"/>
    </location>
</feature>
<organism evidence="2 3">
    <name type="scientific">Haloplasma contractile SSD-17B</name>
    <dbReference type="NCBI Taxonomy" id="1033810"/>
    <lineage>
        <taxon>Bacteria</taxon>
        <taxon>Bacillati</taxon>
        <taxon>Mycoplasmatota</taxon>
        <taxon>Mollicutes</taxon>
        <taxon>Haloplasmatales</taxon>
        <taxon>Haloplasmataceae</taxon>
        <taxon>Haloplasma</taxon>
    </lineage>
</organism>
<proteinExistence type="predicted"/>
<dbReference type="RefSeq" id="WP_021031079.1">
    <property type="nucleotide sequence ID" value="NZ_AFNU02000005.1"/>
</dbReference>
<evidence type="ECO:0000256" key="1">
    <source>
        <dbReference type="SAM" id="Phobius"/>
    </source>
</evidence>
<dbReference type="Pfam" id="PF14903">
    <property type="entry name" value="WG_beta_rep"/>
    <property type="match status" value="7"/>
</dbReference>
<dbReference type="InterPro" id="IPR032774">
    <property type="entry name" value="WG_beta_rep"/>
</dbReference>
<dbReference type="InParanoid" id="U2FLQ1"/>
<dbReference type="STRING" id="1033810.HLPCO_001646"/>
<keyword evidence="1" id="KW-0812">Transmembrane</keyword>
<evidence type="ECO:0000313" key="3">
    <source>
        <dbReference type="Proteomes" id="UP000005707"/>
    </source>
</evidence>
<dbReference type="eggNOG" id="COG5263">
    <property type="taxonomic scope" value="Bacteria"/>
</dbReference>
<reference evidence="2 3" key="1">
    <citation type="journal article" date="2011" name="J. Bacteriol.">
        <title>Genome sequence of Haloplasma contractile, an unusual contractile bacterium from a deep-sea anoxic brine lake.</title>
        <authorList>
            <person name="Antunes A."/>
            <person name="Alam I."/>
            <person name="El Dorry H."/>
            <person name="Siam R."/>
            <person name="Robertson A."/>
            <person name="Bajic V.B."/>
            <person name="Stingl U."/>
        </authorList>
    </citation>
    <scope>NUCLEOTIDE SEQUENCE [LARGE SCALE GENOMIC DNA]</scope>
    <source>
        <strain evidence="2 3">SSD-17B</strain>
    </source>
</reference>
<keyword evidence="1" id="KW-1133">Transmembrane helix</keyword>
<keyword evidence="3" id="KW-1185">Reference proteome</keyword>
<evidence type="ECO:0008006" key="4">
    <source>
        <dbReference type="Google" id="ProtNLM"/>
    </source>
</evidence>
<keyword evidence="1" id="KW-0472">Membrane</keyword>
<gene>
    <name evidence="2" type="ORF">HLPCO_001646</name>
</gene>
<dbReference type="PANTHER" id="PTHR37841">
    <property type="entry name" value="GLR2918 PROTEIN"/>
    <property type="match status" value="1"/>
</dbReference>
<dbReference type="Proteomes" id="UP000005707">
    <property type="component" value="Unassembled WGS sequence"/>
</dbReference>
<dbReference type="PROSITE" id="PS50890">
    <property type="entry name" value="PUA"/>
    <property type="match status" value="1"/>
</dbReference>
<dbReference type="EMBL" id="AFNU02000005">
    <property type="protein sequence ID" value="ERJ12119.1"/>
    <property type="molecule type" value="Genomic_DNA"/>
</dbReference>
<dbReference type="AlphaFoldDB" id="U2FLQ1"/>